<dbReference type="InterPro" id="IPR036388">
    <property type="entry name" value="WH-like_DNA-bd_sf"/>
</dbReference>
<reference evidence="1" key="1">
    <citation type="submission" date="2023-06" db="EMBL/GenBank/DDBJ databases">
        <authorList>
            <person name="Zhang S."/>
        </authorList>
    </citation>
    <scope>NUCLEOTIDE SEQUENCE</scope>
    <source>
        <strain evidence="1">SG2303</strain>
    </source>
</reference>
<proteinExistence type="predicted"/>
<organism evidence="1 2">
    <name type="scientific">Crenobacter oryzisoli</name>
    <dbReference type="NCBI Taxonomy" id="3056844"/>
    <lineage>
        <taxon>Bacteria</taxon>
        <taxon>Pseudomonadati</taxon>
        <taxon>Pseudomonadota</taxon>
        <taxon>Betaproteobacteria</taxon>
        <taxon>Neisseriales</taxon>
        <taxon>Neisseriaceae</taxon>
        <taxon>Crenobacter</taxon>
    </lineage>
</organism>
<name>A0ABT7XPE3_9NEIS</name>
<comment type="caution">
    <text evidence="1">The sequence shown here is derived from an EMBL/GenBank/DDBJ whole genome shotgun (WGS) entry which is preliminary data.</text>
</comment>
<dbReference type="Proteomes" id="UP001168540">
    <property type="component" value="Unassembled WGS sequence"/>
</dbReference>
<sequence>MKYSLTSDQIKILNVLAKATDWMTRKQIGEISGRSKGYSAAMGAPTNVIKHGSLEDLALVERKDMKRPFLYRITEAGRRALANA</sequence>
<keyword evidence="2" id="KW-1185">Reference proteome</keyword>
<dbReference type="EMBL" id="JAUEDK010000019">
    <property type="protein sequence ID" value="MDN0075625.1"/>
    <property type="molecule type" value="Genomic_DNA"/>
</dbReference>
<dbReference type="SUPFAM" id="SSF46785">
    <property type="entry name" value="Winged helix' DNA-binding domain"/>
    <property type="match status" value="1"/>
</dbReference>
<gene>
    <name evidence="1" type="ORF">QU481_12050</name>
</gene>
<dbReference type="InterPro" id="IPR036390">
    <property type="entry name" value="WH_DNA-bd_sf"/>
</dbReference>
<dbReference type="RefSeq" id="WP_289830259.1">
    <property type="nucleotide sequence ID" value="NZ_JAUEDK010000019.1"/>
</dbReference>
<protein>
    <recommendedName>
        <fullName evidence="3">MarR family transcriptional regulator</fullName>
    </recommendedName>
</protein>
<evidence type="ECO:0008006" key="3">
    <source>
        <dbReference type="Google" id="ProtNLM"/>
    </source>
</evidence>
<dbReference type="Gene3D" id="1.10.10.10">
    <property type="entry name" value="Winged helix-like DNA-binding domain superfamily/Winged helix DNA-binding domain"/>
    <property type="match status" value="1"/>
</dbReference>
<accession>A0ABT7XPE3</accession>
<evidence type="ECO:0000313" key="1">
    <source>
        <dbReference type="EMBL" id="MDN0075625.1"/>
    </source>
</evidence>
<evidence type="ECO:0000313" key="2">
    <source>
        <dbReference type="Proteomes" id="UP001168540"/>
    </source>
</evidence>